<dbReference type="OrthoDB" id="483at2"/>
<keyword evidence="5" id="KW-1185">Reference proteome</keyword>
<dbReference type="GO" id="GO:0005524">
    <property type="term" value="F:ATP binding"/>
    <property type="evidence" value="ECO:0007669"/>
    <property type="project" value="UniProtKB-KW"/>
</dbReference>
<dbReference type="InterPro" id="IPR041664">
    <property type="entry name" value="AAA_16"/>
</dbReference>
<name>A0A3N1CWJ7_9ACTN</name>
<dbReference type="GO" id="GO:0006355">
    <property type="term" value="P:regulation of DNA-templated transcription"/>
    <property type="evidence" value="ECO:0007669"/>
    <property type="project" value="InterPro"/>
</dbReference>
<keyword evidence="2" id="KW-0067">ATP-binding</keyword>
<proteinExistence type="predicted"/>
<sequence>MSDGFRSGGGPLLGRGEECAALEDLLRGARGGESRVLVLRGEAGVGKSALLEHVVTTAAEFRVVTATGVQAEMELPFAALHQLCMPLLHLLDALPEPQHDALGTAFGMRSGPAPDQFLIGLAVLNLLAQAADEGPLLCVVDDAQWLDRASSHVLAFVARRLLAERVVCLFAVRDSGAAEVLPGLPTLEVGGLPDGAARMLVRRVVPGPLDERVRDRILFEARGNPLALLELPRTASLGGYPAAPTGQSLAGRLEDGFQRRLGGLPADARTVLLLAAAEPLGDPALLWRAAATLDVAGTVVDDADELVDFGERVRFRHPLVRSAVYSGATVRERRQAHRALAEATDAATDPDRRAWHRAHGATRPDEDIAAELERSAERALARGGLVAAAAFLERAVGLTPDAHRRAERAFEAARAKYLSGAPEAALSLVATAEAGAVDELRAGQAETLRIEIAMSAGETTVAPALLLDAARRLAPLDAAVSRDIYLQAVATANVVLPDWGEIRRIAEAALAQAPPAPDDPRITDLCLDASVFYTRGMAEAAPLWRRVIAAGLDETVDRAARLRFLWAVNFAALLLWDDDACHELAELCLRLVRASGAHAMLPAGLTNALMQALFEGDLAEAAALDEEARAYAAAAGNRTTVGVPTQLRGDLGLAVWRGDRNESEHLADTIEKDATARGVIRTVEVCRWARSVLYNSLGEYEKALDAVPRGALPDAGGVPWAPLELIEAAVRTGDRDLAAEWLARLSRAAQASGAEWGLGLESRCRALLSEGEEADRLYREAIERLGRTRMRPDLARAHLLYGEWLRRERRRVDAREQLRTAFEMFTEIGMRAFADRAERELLATGETARKRTVETTDELTPQEAQVARLVRTGLTNKEIAARLYVSPRTVEYHLRKVFTKLGVTSRHQLEGLG</sequence>
<dbReference type="InterPro" id="IPR027417">
    <property type="entry name" value="P-loop_NTPase"/>
</dbReference>
<evidence type="ECO:0000259" key="3">
    <source>
        <dbReference type="PROSITE" id="PS50043"/>
    </source>
</evidence>
<dbReference type="Pfam" id="PF00196">
    <property type="entry name" value="GerE"/>
    <property type="match status" value="1"/>
</dbReference>
<dbReference type="PANTHER" id="PTHR16305:SF35">
    <property type="entry name" value="TRANSCRIPTIONAL ACTIVATOR DOMAIN"/>
    <property type="match status" value="1"/>
</dbReference>
<dbReference type="CDD" id="cd06170">
    <property type="entry name" value="LuxR_C_like"/>
    <property type="match status" value="1"/>
</dbReference>
<gene>
    <name evidence="4" type="ORF">EDD29_3214</name>
</gene>
<dbReference type="SUPFAM" id="SSF46894">
    <property type="entry name" value="C-terminal effector domain of the bipartite response regulators"/>
    <property type="match status" value="1"/>
</dbReference>
<reference evidence="4 5" key="1">
    <citation type="submission" date="2018-11" db="EMBL/GenBank/DDBJ databases">
        <title>Sequencing the genomes of 1000 actinobacteria strains.</title>
        <authorList>
            <person name="Klenk H.-P."/>
        </authorList>
    </citation>
    <scope>NUCLEOTIDE SEQUENCE [LARGE SCALE GENOMIC DNA]</scope>
    <source>
        <strain evidence="4 5">DSM 44254</strain>
    </source>
</reference>
<dbReference type="InterPro" id="IPR036388">
    <property type="entry name" value="WH-like_DNA-bd_sf"/>
</dbReference>
<dbReference type="RefSeq" id="WP_123665151.1">
    <property type="nucleotide sequence ID" value="NZ_RJKE01000001.1"/>
</dbReference>
<evidence type="ECO:0000313" key="5">
    <source>
        <dbReference type="Proteomes" id="UP000272400"/>
    </source>
</evidence>
<dbReference type="Proteomes" id="UP000272400">
    <property type="component" value="Unassembled WGS sequence"/>
</dbReference>
<organism evidence="4 5">
    <name type="scientific">Actinocorallia herbida</name>
    <dbReference type="NCBI Taxonomy" id="58109"/>
    <lineage>
        <taxon>Bacteria</taxon>
        <taxon>Bacillati</taxon>
        <taxon>Actinomycetota</taxon>
        <taxon>Actinomycetes</taxon>
        <taxon>Streptosporangiales</taxon>
        <taxon>Thermomonosporaceae</taxon>
        <taxon>Actinocorallia</taxon>
    </lineage>
</organism>
<dbReference type="SUPFAM" id="SSF52540">
    <property type="entry name" value="P-loop containing nucleoside triphosphate hydrolases"/>
    <property type="match status" value="1"/>
</dbReference>
<dbReference type="InterPro" id="IPR000792">
    <property type="entry name" value="Tscrpt_reg_LuxR_C"/>
</dbReference>
<dbReference type="SMART" id="SM00421">
    <property type="entry name" value="HTH_LUXR"/>
    <property type="match status" value="1"/>
</dbReference>
<dbReference type="GO" id="GO:0005737">
    <property type="term" value="C:cytoplasm"/>
    <property type="evidence" value="ECO:0007669"/>
    <property type="project" value="TreeGrafter"/>
</dbReference>
<comment type="caution">
    <text evidence="4">The sequence shown here is derived from an EMBL/GenBank/DDBJ whole genome shotgun (WGS) entry which is preliminary data.</text>
</comment>
<dbReference type="Pfam" id="PF13191">
    <property type="entry name" value="AAA_16"/>
    <property type="match status" value="1"/>
</dbReference>
<dbReference type="PANTHER" id="PTHR16305">
    <property type="entry name" value="TESTICULAR SOLUBLE ADENYLYL CYCLASE"/>
    <property type="match status" value="1"/>
</dbReference>
<evidence type="ECO:0000256" key="2">
    <source>
        <dbReference type="ARBA" id="ARBA00022840"/>
    </source>
</evidence>
<dbReference type="InterPro" id="IPR016032">
    <property type="entry name" value="Sig_transdc_resp-reg_C-effctor"/>
</dbReference>
<evidence type="ECO:0000256" key="1">
    <source>
        <dbReference type="ARBA" id="ARBA00022741"/>
    </source>
</evidence>
<dbReference type="PROSITE" id="PS50043">
    <property type="entry name" value="HTH_LUXR_2"/>
    <property type="match status" value="1"/>
</dbReference>
<dbReference type="Gene3D" id="1.10.10.10">
    <property type="entry name" value="Winged helix-like DNA-binding domain superfamily/Winged helix DNA-binding domain"/>
    <property type="match status" value="1"/>
</dbReference>
<dbReference type="GO" id="GO:0003677">
    <property type="term" value="F:DNA binding"/>
    <property type="evidence" value="ECO:0007669"/>
    <property type="project" value="InterPro"/>
</dbReference>
<dbReference type="AlphaFoldDB" id="A0A3N1CWJ7"/>
<evidence type="ECO:0000313" key="4">
    <source>
        <dbReference type="EMBL" id="ROO85667.1"/>
    </source>
</evidence>
<accession>A0A3N1CWJ7</accession>
<feature type="domain" description="HTH luxR-type" evidence="3">
    <location>
        <begin position="852"/>
        <end position="913"/>
    </location>
</feature>
<dbReference type="GO" id="GO:0004016">
    <property type="term" value="F:adenylate cyclase activity"/>
    <property type="evidence" value="ECO:0007669"/>
    <property type="project" value="TreeGrafter"/>
</dbReference>
<keyword evidence="1" id="KW-0547">Nucleotide-binding</keyword>
<dbReference type="EMBL" id="RJKE01000001">
    <property type="protein sequence ID" value="ROO85667.1"/>
    <property type="molecule type" value="Genomic_DNA"/>
</dbReference>
<dbReference type="PRINTS" id="PR00038">
    <property type="entry name" value="HTHLUXR"/>
</dbReference>
<protein>
    <submittedName>
        <fullName evidence="4">Regulatory LuxR family protein</fullName>
    </submittedName>
</protein>